<organism evidence="1 2">
    <name type="scientific">Golovinomyces cichoracearum</name>
    <dbReference type="NCBI Taxonomy" id="62708"/>
    <lineage>
        <taxon>Eukaryota</taxon>
        <taxon>Fungi</taxon>
        <taxon>Dikarya</taxon>
        <taxon>Ascomycota</taxon>
        <taxon>Pezizomycotina</taxon>
        <taxon>Leotiomycetes</taxon>
        <taxon>Erysiphales</taxon>
        <taxon>Erysiphaceae</taxon>
        <taxon>Golovinomyces</taxon>
    </lineage>
</organism>
<name>A0A420IXI0_9PEZI</name>
<dbReference type="Proteomes" id="UP000283383">
    <property type="component" value="Unassembled WGS sequence"/>
</dbReference>
<dbReference type="AlphaFoldDB" id="A0A420IXI0"/>
<dbReference type="EMBL" id="MCBQ01005782">
    <property type="protein sequence ID" value="RKF79183.1"/>
    <property type="molecule type" value="Genomic_DNA"/>
</dbReference>
<evidence type="ECO:0000313" key="2">
    <source>
        <dbReference type="Proteomes" id="UP000283383"/>
    </source>
</evidence>
<comment type="caution">
    <text evidence="1">The sequence shown here is derived from an EMBL/GenBank/DDBJ whole genome shotgun (WGS) entry which is preliminary data.</text>
</comment>
<evidence type="ECO:0000313" key="1">
    <source>
        <dbReference type="EMBL" id="RKF79183.1"/>
    </source>
</evidence>
<accession>A0A420IXI0</accession>
<gene>
    <name evidence="1" type="ORF">GcM3_057020</name>
</gene>
<protein>
    <submittedName>
        <fullName evidence="1">Uncharacterized protein</fullName>
    </submittedName>
</protein>
<keyword evidence="2" id="KW-1185">Reference proteome</keyword>
<proteinExistence type="predicted"/>
<sequence length="78" mass="8827">MESYQIKEEEHTMQHTFFGEFDGKDLLYNMTDLSVHHMISSGGVTQNDGPAETLTSSISRYDDRHYHGIMIDNGAACN</sequence>
<reference evidence="1 2" key="1">
    <citation type="journal article" date="2018" name="BMC Genomics">
        <title>Comparative genome analyses reveal sequence features reflecting distinct modes of host-adaptation between dicot and monocot powdery mildew.</title>
        <authorList>
            <person name="Wu Y."/>
            <person name="Ma X."/>
            <person name="Pan Z."/>
            <person name="Kale S.D."/>
            <person name="Song Y."/>
            <person name="King H."/>
            <person name="Zhang Q."/>
            <person name="Presley C."/>
            <person name="Deng X."/>
            <person name="Wei C.I."/>
            <person name="Xiao S."/>
        </authorList>
    </citation>
    <scope>NUCLEOTIDE SEQUENCE [LARGE SCALE GENOMIC DNA]</scope>
    <source>
        <strain evidence="1">UMSG3</strain>
    </source>
</reference>